<feature type="compositionally biased region" description="Basic and acidic residues" evidence="2">
    <location>
        <begin position="205"/>
        <end position="237"/>
    </location>
</feature>
<organism evidence="3 4">
    <name type="scientific">Poritiphilus flavus</name>
    <dbReference type="NCBI Taxonomy" id="2697053"/>
    <lineage>
        <taxon>Bacteria</taxon>
        <taxon>Pseudomonadati</taxon>
        <taxon>Bacteroidota</taxon>
        <taxon>Flavobacteriia</taxon>
        <taxon>Flavobacteriales</taxon>
        <taxon>Flavobacteriaceae</taxon>
        <taxon>Poritiphilus</taxon>
    </lineage>
</organism>
<feature type="compositionally biased region" description="Basic and acidic residues" evidence="2">
    <location>
        <begin position="105"/>
        <end position="157"/>
    </location>
</feature>
<feature type="coiled-coil region" evidence="1">
    <location>
        <begin position="23"/>
        <end position="57"/>
    </location>
</feature>
<evidence type="ECO:0000256" key="2">
    <source>
        <dbReference type="SAM" id="MobiDB-lite"/>
    </source>
</evidence>
<name>A0A6L9E9Z0_9FLAO</name>
<reference evidence="3 4" key="1">
    <citation type="submission" date="2020-01" db="EMBL/GenBank/DDBJ databases">
        <title>Bacteria diversity of Porities sp.</title>
        <authorList>
            <person name="Wang G."/>
        </authorList>
    </citation>
    <scope>NUCLEOTIDE SEQUENCE [LARGE SCALE GENOMIC DNA]</scope>
    <source>
        <strain evidence="3 4">R33</strain>
    </source>
</reference>
<dbReference type="Proteomes" id="UP000475249">
    <property type="component" value="Unassembled WGS sequence"/>
</dbReference>
<accession>A0A6L9E9Z0</accession>
<sequence>MRPKYILSIFVLSLCFNLQGQNVKEAIQNSKQIAEGKKNLERDIKELEAFKAKLAVLDTAFETRNSERSNEVKANIVKDMIREVGQSGEKAKKARKEIAQSSAEVRSERREIREDREDSDHGGYDRRDDERDLARDKANARDDRRDRRDDIRDFQGQIDRAEKQASILEKLKEYSFSFEDADMEKAVAQKALLLEFKTSLEQDVEATKRELNEDIRESREDRRERRDDRNERDEYDTKRKRKRRW</sequence>
<dbReference type="AlphaFoldDB" id="A0A6L9E9Z0"/>
<feature type="region of interest" description="Disordered" evidence="2">
    <location>
        <begin position="205"/>
        <end position="245"/>
    </location>
</feature>
<dbReference type="RefSeq" id="WP_161434507.1">
    <property type="nucleotide sequence ID" value="NZ_WXYO01000002.1"/>
</dbReference>
<feature type="region of interest" description="Disordered" evidence="2">
    <location>
        <begin position="86"/>
        <end position="157"/>
    </location>
</feature>
<keyword evidence="4" id="KW-1185">Reference proteome</keyword>
<evidence type="ECO:0000313" key="3">
    <source>
        <dbReference type="EMBL" id="NAS11484.1"/>
    </source>
</evidence>
<dbReference type="EMBL" id="WXYO01000002">
    <property type="protein sequence ID" value="NAS11484.1"/>
    <property type="molecule type" value="Genomic_DNA"/>
</dbReference>
<comment type="caution">
    <text evidence="3">The sequence shown here is derived from an EMBL/GenBank/DDBJ whole genome shotgun (WGS) entry which is preliminary data.</text>
</comment>
<evidence type="ECO:0000313" key="4">
    <source>
        <dbReference type="Proteomes" id="UP000475249"/>
    </source>
</evidence>
<evidence type="ECO:0000256" key="1">
    <source>
        <dbReference type="SAM" id="Coils"/>
    </source>
</evidence>
<keyword evidence="1" id="KW-0175">Coiled coil</keyword>
<protein>
    <submittedName>
        <fullName evidence="3">Uncharacterized protein</fullName>
    </submittedName>
</protein>
<proteinExistence type="predicted"/>
<gene>
    <name evidence="3" type="ORF">GTQ38_05695</name>
</gene>